<feature type="signal peptide" evidence="1">
    <location>
        <begin position="1"/>
        <end position="24"/>
    </location>
</feature>
<dbReference type="InterPro" id="IPR006501">
    <property type="entry name" value="Pectinesterase_inhib_dom"/>
</dbReference>
<dbReference type="Proteomes" id="UP000077755">
    <property type="component" value="Chromosome 7"/>
</dbReference>
<sequence>MHQLFPILCLAMVMLGLFASPTEAKFKGINPFCRTSDFRRVCNVMVAGATNLHDATKNALQSAHRAGTVLQKTLPEIEQGLEGVDASTKDDTVSTCKDTFDAVVDNVKQALQYFEANDIASVNTYLSAATSVTDCQDAFKEVGADFPPNVAKLTKNVDMQISNCLAVTQQK</sequence>
<accession>A0AAF0XIH3</accession>
<dbReference type="NCBIfam" id="TIGR01614">
    <property type="entry name" value="PME_inhib"/>
    <property type="match status" value="1"/>
</dbReference>
<dbReference type="SUPFAM" id="SSF101148">
    <property type="entry name" value="Plant invertase/pectin methylesterase inhibitor"/>
    <property type="match status" value="1"/>
</dbReference>
<name>A0AAF0XIH3_DAUCS</name>
<dbReference type="EMBL" id="CP093349">
    <property type="protein sequence ID" value="WOH07419.1"/>
    <property type="molecule type" value="Genomic_DNA"/>
</dbReference>
<dbReference type="GO" id="GO:0004857">
    <property type="term" value="F:enzyme inhibitor activity"/>
    <property type="evidence" value="ECO:0007669"/>
    <property type="project" value="InterPro"/>
</dbReference>
<feature type="chain" id="PRO_5042282539" description="Pectinesterase inhibitor domain-containing protein" evidence="1">
    <location>
        <begin position="25"/>
        <end position="171"/>
    </location>
</feature>
<keyword evidence="1" id="KW-0732">Signal</keyword>
<proteinExistence type="predicted"/>
<organism evidence="3 4">
    <name type="scientific">Daucus carota subsp. sativus</name>
    <name type="common">Carrot</name>
    <dbReference type="NCBI Taxonomy" id="79200"/>
    <lineage>
        <taxon>Eukaryota</taxon>
        <taxon>Viridiplantae</taxon>
        <taxon>Streptophyta</taxon>
        <taxon>Embryophyta</taxon>
        <taxon>Tracheophyta</taxon>
        <taxon>Spermatophyta</taxon>
        <taxon>Magnoliopsida</taxon>
        <taxon>eudicotyledons</taxon>
        <taxon>Gunneridae</taxon>
        <taxon>Pentapetalae</taxon>
        <taxon>asterids</taxon>
        <taxon>campanulids</taxon>
        <taxon>Apiales</taxon>
        <taxon>Apiaceae</taxon>
        <taxon>Apioideae</taxon>
        <taxon>Scandiceae</taxon>
        <taxon>Daucinae</taxon>
        <taxon>Daucus</taxon>
        <taxon>Daucus sect. Daucus</taxon>
    </lineage>
</organism>
<feature type="domain" description="Pectinesterase inhibitor" evidence="2">
    <location>
        <begin position="24"/>
        <end position="167"/>
    </location>
</feature>
<reference evidence="3" key="2">
    <citation type="submission" date="2022-03" db="EMBL/GenBank/DDBJ databases">
        <title>Draft title - Genomic analysis of global carrot germplasm unveils the trajectory of domestication and the origin of high carotenoid orange carrot.</title>
        <authorList>
            <person name="Iorizzo M."/>
            <person name="Ellison S."/>
            <person name="Senalik D."/>
            <person name="Macko-Podgorni A."/>
            <person name="Grzebelus D."/>
            <person name="Bostan H."/>
            <person name="Rolling W."/>
            <person name="Curaba J."/>
            <person name="Simon P."/>
        </authorList>
    </citation>
    <scope>NUCLEOTIDE SEQUENCE</scope>
    <source>
        <tissue evidence="3">Leaf</tissue>
    </source>
</reference>
<evidence type="ECO:0000313" key="3">
    <source>
        <dbReference type="EMBL" id="WOH07419.1"/>
    </source>
</evidence>
<dbReference type="AlphaFoldDB" id="A0AAF0XIH3"/>
<keyword evidence="4" id="KW-1185">Reference proteome</keyword>
<evidence type="ECO:0000313" key="4">
    <source>
        <dbReference type="Proteomes" id="UP000077755"/>
    </source>
</evidence>
<dbReference type="Gene3D" id="1.20.140.40">
    <property type="entry name" value="Invertase/pectin methylesterase inhibitor family protein"/>
    <property type="match status" value="1"/>
</dbReference>
<protein>
    <recommendedName>
        <fullName evidence="2">Pectinesterase inhibitor domain-containing protein</fullName>
    </recommendedName>
</protein>
<gene>
    <name evidence="3" type="ORF">DCAR_0726849</name>
</gene>
<evidence type="ECO:0000256" key="1">
    <source>
        <dbReference type="SAM" id="SignalP"/>
    </source>
</evidence>
<dbReference type="InterPro" id="IPR035513">
    <property type="entry name" value="Invertase/methylesterase_inhib"/>
</dbReference>
<dbReference type="Pfam" id="PF04043">
    <property type="entry name" value="PMEI"/>
    <property type="match status" value="1"/>
</dbReference>
<evidence type="ECO:0000259" key="2">
    <source>
        <dbReference type="SMART" id="SM00856"/>
    </source>
</evidence>
<reference evidence="3" key="1">
    <citation type="journal article" date="2016" name="Nat. Genet.">
        <title>A high-quality carrot genome assembly provides new insights into carotenoid accumulation and asterid genome evolution.</title>
        <authorList>
            <person name="Iorizzo M."/>
            <person name="Ellison S."/>
            <person name="Senalik D."/>
            <person name="Zeng P."/>
            <person name="Satapoomin P."/>
            <person name="Huang J."/>
            <person name="Bowman M."/>
            <person name="Iovene M."/>
            <person name="Sanseverino W."/>
            <person name="Cavagnaro P."/>
            <person name="Yildiz M."/>
            <person name="Macko-Podgorni A."/>
            <person name="Moranska E."/>
            <person name="Grzebelus E."/>
            <person name="Grzebelus D."/>
            <person name="Ashrafi H."/>
            <person name="Zheng Z."/>
            <person name="Cheng S."/>
            <person name="Spooner D."/>
            <person name="Van Deynze A."/>
            <person name="Simon P."/>
        </authorList>
    </citation>
    <scope>NUCLEOTIDE SEQUENCE</scope>
    <source>
        <tissue evidence="3">Leaf</tissue>
    </source>
</reference>
<dbReference type="SMART" id="SM00856">
    <property type="entry name" value="PMEI"/>
    <property type="match status" value="1"/>
</dbReference>